<dbReference type="GO" id="GO:0048472">
    <property type="term" value="F:threonine-phosphate decarboxylase activity"/>
    <property type="evidence" value="ECO:0007669"/>
    <property type="project" value="UniProtKB-EC"/>
</dbReference>
<dbReference type="InterPro" id="IPR015424">
    <property type="entry name" value="PyrdxlP-dep_Trfase"/>
</dbReference>
<dbReference type="InterPro" id="IPR004839">
    <property type="entry name" value="Aminotransferase_I/II_large"/>
</dbReference>
<dbReference type="PROSITE" id="PS00105">
    <property type="entry name" value="AA_TRANSFER_CLASS_1"/>
    <property type="match status" value="1"/>
</dbReference>
<dbReference type="UniPathway" id="UPA00148"/>
<dbReference type="Gene3D" id="3.90.1150.10">
    <property type="entry name" value="Aspartate Aminotransferase, domain 1"/>
    <property type="match status" value="1"/>
</dbReference>
<comment type="catalytic activity">
    <reaction evidence="9">
        <text>O-phospho-L-threonine + H(+) = (R)-1-aminopropan-2-yl phosphate + CO2</text>
        <dbReference type="Rhea" id="RHEA:11492"/>
        <dbReference type="ChEBI" id="CHEBI:15378"/>
        <dbReference type="ChEBI" id="CHEBI:16526"/>
        <dbReference type="ChEBI" id="CHEBI:58563"/>
        <dbReference type="ChEBI" id="CHEBI:58675"/>
        <dbReference type="EC" id="4.1.1.81"/>
    </reaction>
</comment>
<dbReference type="Pfam" id="PF00155">
    <property type="entry name" value="Aminotran_1_2"/>
    <property type="match status" value="1"/>
</dbReference>
<name>A0A0M4CZG4_9BACT</name>
<evidence type="ECO:0000256" key="2">
    <source>
        <dbReference type="ARBA" id="ARBA00003444"/>
    </source>
</evidence>
<evidence type="ECO:0000313" key="11">
    <source>
        <dbReference type="EMBL" id="ALC15421.1"/>
    </source>
</evidence>
<accession>A0A0M4CZG4</accession>
<dbReference type="InterPro" id="IPR004838">
    <property type="entry name" value="NHTrfase_class1_PyrdxlP-BS"/>
</dbReference>
<dbReference type="InterPro" id="IPR005860">
    <property type="entry name" value="CobD"/>
</dbReference>
<evidence type="ECO:0000256" key="6">
    <source>
        <dbReference type="ARBA" id="ARBA00022898"/>
    </source>
</evidence>
<keyword evidence="5" id="KW-0169">Cobalamin biosynthesis</keyword>
<evidence type="ECO:0000256" key="3">
    <source>
        <dbReference type="ARBA" id="ARBA00004953"/>
    </source>
</evidence>
<dbReference type="PATRIC" id="fig|1603606.3.peg.690"/>
<sequence length="358" mass="38487">MNTFQHGGGVARASRRLGLDASAILDFSASINPLGMPEAVLEAARGSLTQAVHYPEIDGASLRGALADFHGISPDHILPGSGSTELIYLLPRVLRPRRALLVTPAFSEYERSLKQGETAVDYFPLRPEDGFRLDPARLLGRLEADTELVVLANPGNPTGATIEPAALEAIADGLANRGVLLVDEAFIDFDPQLSVIDRVPSHSNLYVLRSLTKFYAIPGLRAGYLAGPARGVARLAAARPPWSLSSPALAAALAALGEEGYRQQTLALIPELRRQLSDGLESLGLTVFPGAANYLLAQIPLGMRDAASLAARLEEQGVLIRCCANFPPLDERYIRLAVRSEFENRRLLVLLDDALHGH</sequence>
<organism evidence="11 12">
    <name type="scientific">Desulfuromonas soudanensis</name>
    <dbReference type="NCBI Taxonomy" id="1603606"/>
    <lineage>
        <taxon>Bacteria</taxon>
        <taxon>Pseudomonadati</taxon>
        <taxon>Thermodesulfobacteriota</taxon>
        <taxon>Desulfuromonadia</taxon>
        <taxon>Desulfuromonadales</taxon>
        <taxon>Desulfuromonadaceae</taxon>
        <taxon>Desulfuromonas</taxon>
    </lineage>
</organism>
<comment type="function">
    <text evidence="2">Decarboxylates L-threonine-O-3-phosphate to yield (R)-1-amino-2-propanol O-2-phosphate, the precursor for the linkage between the nucleotide loop and the corrin ring in cobalamin.</text>
</comment>
<dbReference type="Proteomes" id="UP000057158">
    <property type="component" value="Chromosome"/>
</dbReference>
<evidence type="ECO:0000256" key="1">
    <source>
        <dbReference type="ARBA" id="ARBA00001933"/>
    </source>
</evidence>
<evidence type="ECO:0000256" key="9">
    <source>
        <dbReference type="ARBA" id="ARBA00048531"/>
    </source>
</evidence>
<keyword evidence="7" id="KW-0456">Lyase</keyword>
<dbReference type="RefSeq" id="WP_053549634.1">
    <property type="nucleotide sequence ID" value="NZ_CP010802.1"/>
</dbReference>
<reference evidence="11 12" key="1">
    <citation type="submission" date="2015-07" db="EMBL/GenBank/DDBJ databases">
        <title>Isolation and Genomic Characterization of a Novel Halophilic Metal-Reducing Deltaproteobacterium from the Deep Subsurface.</title>
        <authorList>
            <person name="Badalamenti J.P."/>
            <person name="Summers Z.M."/>
            <person name="Gralnick J.A."/>
            <person name="Bond D.R."/>
        </authorList>
    </citation>
    <scope>NUCLEOTIDE SEQUENCE [LARGE SCALE GENOMIC DNA]</scope>
    <source>
        <strain evidence="11 12">WTL</strain>
    </source>
</reference>
<evidence type="ECO:0000256" key="8">
    <source>
        <dbReference type="ARBA" id="ARBA00029996"/>
    </source>
</evidence>
<dbReference type="PANTHER" id="PTHR42885:SF1">
    <property type="entry name" value="THREONINE-PHOSPHATE DECARBOXYLASE"/>
    <property type="match status" value="1"/>
</dbReference>
<evidence type="ECO:0000313" key="12">
    <source>
        <dbReference type="Proteomes" id="UP000057158"/>
    </source>
</evidence>
<dbReference type="SUPFAM" id="SSF53383">
    <property type="entry name" value="PLP-dependent transferases"/>
    <property type="match status" value="1"/>
</dbReference>
<dbReference type="STRING" id="1603606.DSOUD_0633"/>
<dbReference type="Gene3D" id="3.40.640.10">
    <property type="entry name" value="Type I PLP-dependent aspartate aminotransferase-like (Major domain)"/>
    <property type="match status" value="1"/>
</dbReference>
<dbReference type="KEGG" id="des:DSOUD_0633"/>
<comment type="pathway">
    <text evidence="3">Cofactor biosynthesis; adenosylcobalamin biosynthesis.</text>
</comment>
<dbReference type="InterPro" id="IPR015421">
    <property type="entry name" value="PyrdxlP-dep_Trfase_major"/>
</dbReference>
<dbReference type="CDD" id="cd00609">
    <property type="entry name" value="AAT_like"/>
    <property type="match status" value="1"/>
</dbReference>
<dbReference type="NCBIfam" id="TIGR01140">
    <property type="entry name" value="L_thr_O3P_dcar"/>
    <property type="match status" value="1"/>
</dbReference>
<dbReference type="InterPro" id="IPR015422">
    <property type="entry name" value="PyrdxlP-dep_Trfase_small"/>
</dbReference>
<evidence type="ECO:0000256" key="7">
    <source>
        <dbReference type="ARBA" id="ARBA00023239"/>
    </source>
</evidence>
<comment type="cofactor">
    <cofactor evidence="1">
        <name>pyridoxal 5'-phosphate</name>
        <dbReference type="ChEBI" id="CHEBI:597326"/>
    </cofactor>
</comment>
<dbReference type="OrthoDB" id="9813612at2"/>
<protein>
    <recommendedName>
        <fullName evidence="4">threonine-phosphate decarboxylase</fullName>
        <ecNumber evidence="4">4.1.1.81</ecNumber>
    </recommendedName>
    <alternativeName>
        <fullName evidence="8">L-threonine-O-3-phosphate decarboxylase</fullName>
    </alternativeName>
</protein>
<dbReference type="GO" id="GO:0009236">
    <property type="term" value="P:cobalamin biosynthetic process"/>
    <property type="evidence" value="ECO:0007669"/>
    <property type="project" value="UniProtKB-UniPathway"/>
</dbReference>
<dbReference type="EC" id="4.1.1.81" evidence="4"/>
<keyword evidence="6" id="KW-0663">Pyridoxal phosphate</keyword>
<dbReference type="GO" id="GO:0030170">
    <property type="term" value="F:pyridoxal phosphate binding"/>
    <property type="evidence" value="ECO:0007669"/>
    <property type="project" value="InterPro"/>
</dbReference>
<keyword evidence="12" id="KW-1185">Reference proteome</keyword>
<evidence type="ECO:0000256" key="4">
    <source>
        <dbReference type="ARBA" id="ARBA00012285"/>
    </source>
</evidence>
<feature type="domain" description="Aminotransferase class I/classII large" evidence="10">
    <location>
        <begin position="24"/>
        <end position="347"/>
    </location>
</feature>
<dbReference type="EMBL" id="CP010802">
    <property type="protein sequence ID" value="ALC15421.1"/>
    <property type="molecule type" value="Genomic_DNA"/>
</dbReference>
<gene>
    <name evidence="11" type="primary">cobD</name>
    <name evidence="11" type="ORF">DSOUD_0633</name>
</gene>
<dbReference type="AlphaFoldDB" id="A0A0M4CZG4"/>
<dbReference type="PANTHER" id="PTHR42885">
    <property type="entry name" value="HISTIDINOL-PHOSPHATE AMINOTRANSFERASE-RELATED"/>
    <property type="match status" value="1"/>
</dbReference>
<evidence type="ECO:0000256" key="5">
    <source>
        <dbReference type="ARBA" id="ARBA00022573"/>
    </source>
</evidence>
<proteinExistence type="predicted"/>
<evidence type="ECO:0000259" key="10">
    <source>
        <dbReference type="Pfam" id="PF00155"/>
    </source>
</evidence>